<dbReference type="InterPro" id="IPR036680">
    <property type="entry name" value="SPOR-like_sf"/>
</dbReference>
<feature type="domain" description="SPOR" evidence="1">
    <location>
        <begin position="403"/>
        <end position="490"/>
    </location>
</feature>
<dbReference type="InterPro" id="IPR007730">
    <property type="entry name" value="SPOR-like_dom"/>
</dbReference>
<accession>A0ABN5B4Q2</accession>
<dbReference type="SMART" id="SM00028">
    <property type="entry name" value="TPR"/>
    <property type="match status" value="2"/>
</dbReference>
<dbReference type="PROSITE" id="PS51724">
    <property type="entry name" value="SPOR"/>
    <property type="match status" value="1"/>
</dbReference>
<dbReference type="EMBL" id="CP020083">
    <property type="protein sequence ID" value="ASR52012.1"/>
    <property type="molecule type" value="Genomic_DNA"/>
</dbReference>
<evidence type="ECO:0000313" key="2">
    <source>
        <dbReference type="EMBL" id="ASR52012.1"/>
    </source>
</evidence>
<gene>
    <name evidence="2" type="ORF">B5J99_11520</name>
</gene>
<dbReference type="SUPFAM" id="SSF110997">
    <property type="entry name" value="Sporulation related repeat"/>
    <property type="match status" value="1"/>
</dbReference>
<organism evidence="2 3">
    <name type="scientific">Blastomonas fulva</name>
    <dbReference type="NCBI Taxonomy" id="1550728"/>
    <lineage>
        <taxon>Bacteria</taxon>
        <taxon>Pseudomonadati</taxon>
        <taxon>Pseudomonadota</taxon>
        <taxon>Alphaproteobacteria</taxon>
        <taxon>Sphingomonadales</taxon>
        <taxon>Sphingomonadaceae</taxon>
        <taxon>Blastomonas</taxon>
    </lineage>
</organism>
<dbReference type="Pfam" id="PF05036">
    <property type="entry name" value="SPOR"/>
    <property type="match status" value="1"/>
</dbReference>
<dbReference type="Proteomes" id="UP000258016">
    <property type="component" value="Chromosome"/>
</dbReference>
<dbReference type="InterPro" id="IPR019734">
    <property type="entry name" value="TPR_rpt"/>
</dbReference>
<dbReference type="Gene3D" id="1.25.40.10">
    <property type="entry name" value="Tetratricopeptide repeat domain"/>
    <property type="match status" value="1"/>
</dbReference>
<sequence>MSGSGLAKREMAMTSGTKMNRALMLKLAASTILVGSVLVSCSASSGGGRPQSLSSNAQKALDAGKPEKALAKAEAAVALDPRNADLRTMLAQAYLANGRFSSARQSLDDALALGDQSARTVISLALMHVAEGRGQAAQALLREHRDSIPASDYGLAMALAGDTALGVDVLSDQIRSGDSSSKVRQNLAFAYALDGRWREAQLMVGQDLDPKVAQERITEWARMAHPQAHVQRVASVLGVSPVEFDPGQPVQLALSATPSMAQTATEIGQQAMAQAAPAAGPIELPPVQDSPMALAGVEAAPASVYADAAPVVVAAAEPAEQPRAMLAPLMVVREIVQPLPGNYRTKAIRKTRDGRVVQVAARTPIVEQESPVRAAAPTVVAAKVVAPKAAQSPAVFQKASFAPVSGGAFAVQLGVFSNPANANRAWAGYSAKHKDLASFSKAAVPANVGGRTLHRLTANGFADEKSARAMCAQVRSAGGECIIARAVPAKPGGTQIAARR</sequence>
<dbReference type="Pfam" id="PF14559">
    <property type="entry name" value="TPR_19"/>
    <property type="match status" value="1"/>
</dbReference>
<protein>
    <recommendedName>
        <fullName evidence="1">SPOR domain-containing protein</fullName>
    </recommendedName>
</protein>
<evidence type="ECO:0000313" key="3">
    <source>
        <dbReference type="Proteomes" id="UP000258016"/>
    </source>
</evidence>
<dbReference type="SUPFAM" id="SSF48452">
    <property type="entry name" value="TPR-like"/>
    <property type="match status" value="1"/>
</dbReference>
<dbReference type="InterPro" id="IPR011990">
    <property type="entry name" value="TPR-like_helical_dom_sf"/>
</dbReference>
<reference evidence="2 3" key="1">
    <citation type="submission" date="2017-03" db="EMBL/GenBank/DDBJ databases">
        <title>Complete genome sequence of Blastomonas fulva degrading microcsystin LR.</title>
        <authorList>
            <person name="Lee H.-g."/>
            <person name="Jin L."/>
            <person name="oh H.-M."/>
        </authorList>
    </citation>
    <scope>NUCLEOTIDE SEQUENCE [LARGE SCALE GENOMIC DNA]</scope>
    <source>
        <strain evidence="2 3">T2</strain>
    </source>
</reference>
<evidence type="ECO:0000259" key="1">
    <source>
        <dbReference type="PROSITE" id="PS51724"/>
    </source>
</evidence>
<name>A0ABN5B4Q2_9SPHN</name>
<keyword evidence="3" id="KW-1185">Reference proteome</keyword>
<dbReference type="Gene3D" id="3.30.70.1070">
    <property type="entry name" value="Sporulation related repeat"/>
    <property type="match status" value="1"/>
</dbReference>
<proteinExistence type="predicted"/>